<dbReference type="GO" id="GO:0008757">
    <property type="term" value="F:S-adenosylmethionine-dependent methyltransferase activity"/>
    <property type="evidence" value="ECO:0007669"/>
    <property type="project" value="InterPro"/>
</dbReference>
<evidence type="ECO:0000313" key="3">
    <source>
        <dbReference type="Proteomes" id="UP000515563"/>
    </source>
</evidence>
<dbReference type="Proteomes" id="UP000515563">
    <property type="component" value="Chromosome"/>
</dbReference>
<feature type="domain" description="Methyltransferase type 11" evidence="1">
    <location>
        <begin position="37"/>
        <end position="128"/>
    </location>
</feature>
<name>A0A7G6X940_9ACTN</name>
<protein>
    <submittedName>
        <fullName evidence="2">Class I SAM-dependent methyltransferase</fullName>
    </submittedName>
</protein>
<dbReference type="Gene3D" id="3.40.50.150">
    <property type="entry name" value="Vaccinia Virus protein VP39"/>
    <property type="match status" value="1"/>
</dbReference>
<reference evidence="2 3" key="2">
    <citation type="journal article" date="2020" name="Microbiol. Resour. Announc.">
        <title>Antarctic desert soil bacteria exhibit high novel natural product potential, evaluated through long-read genome sequencing and comparative genomics.</title>
        <authorList>
            <person name="Benaud N."/>
            <person name="Edwards R.J."/>
            <person name="Amos T.G."/>
            <person name="D'Agostino P.M."/>
            <person name="Gutierrez-Chavez C."/>
            <person name="Montgomery K."/>
            <person name="Nicetic I."/>
            <person name="Ferrari B.C."/>
        </authorList>
    </citation>
    <scope>NUCLEOTIDE SEQUENCE [LARGE SCALE GENOMIC DNA]</scope>
    <source>
        <strain evidence="2 3">SPB151</strain>
    </source>
</reference>
<dbReference type="InterPro" id="IPR013216">
    <property type="entry name" value="Methyltransf_11"/>
</dbReference>
<dbReference type="InterPro" id="IPR029063">
    <property type="entry name" value="SAM-dependent_MTases_sf"/>
</dbReference>
<dbReference type="InterPro" id="IPR050508">
    <property type="entry name" value="Methyltransf_Superfamily"/>
</dbReference>
<dbReference type="Pfam" id="PF08241">
    <property type="entry name" value="Methyltransf_11"/>
    <property type="match status" value="1"/>
</dbReference>
<dbReference type="AlphaFoldDB" id="A0A7G6X940"/>
<keyword evidence="2" id="KW-0808">Transferase</keyword>
<sequence length="257" mass="28836">MDATVGVVASDNPFRKHPTARYAWAFEQLRSRTGRHLDLGIGDGTFLSALTDRTALQVVGADPHPGYLTSIGAERPGQRLVRVGEELPFADESFDSVTMLDVIEHTRSDQATLSQVRRVLRPGGLLVLTVPARHVFSFLDPDNAKLRLPRLHRAVYAARFGREVYRQRFEDSSDGLRGDMAWERSEHTNYRAEDLLELLGQAGFQPQSRDGANLFWRFLQIPALLAPQRARALFDAPLRVDGSLFRSANLFLTAIRV</sequence>
<dbReference type="PANTHER" id="PTHR42912">
    <property type="entry name" value="METHYLTRANSFERASE"/>
    <property type="match status" value="1"/>
</dbReference>
<keyword evidence="2" id="KW-0489">Methyltransferase</keyword>
<gene>
    <name evidence="2" type="ORF">F1D05_03595</name>
</gene>
<dbReference type="CDD" id="cd02440">
    <property type="entry name" value="AdoMet_MTases"/>
    <property type="match status" value="1"/>
</dbReference>
<evidence type="ECO:0000313" key="2">
    <source>
        <dbReference type="EMBL" id="QNE22755.1"/>
    </source>
</evidence>
<dbReference type="KEGG" id="kqi:F1D05_03595"/>
<reference evidence="3" key="1">
    <citation type="submission" date="2019-09" db="EMBL/GenBank/DDBJ databases">
        <title>Antimicrobial potential of Antarctic Bacteria.</title>
        <authorList>
            <person name="Benaud N."/>
            <person name="Edwards R.J."/>
            <person name="Ferrari B.C."/>
        </authorList>
    </citation>
    <scope>NUCLEOTIDE SEQUENCE [LARGE SCALE GENOMIC DNA]</scope>
    <source>
        <strain evidence="3">SPB151</strain>
    </source>
</reference>
<accession>A0A7G6X940</accession>
<keyword evidence="3" id="KW-1185">Reference proteome</keyword>
<organism evidence="2 3">
    <name type="scientific">Kribbella qitaiheensis</name>
    <dbReference type="NCBI Taxonomy" id="1544730"/>
    <lineage>
        <taxon>Bacteria</taxon>
        <taxon>Bacillati</taxon>
        <taxon>Actinomycetota</taxon>
        <taxon>Actinomycetes</taxon>
        <taxon>Propionibacteriales</taxon>
        <taxon>Kribbellaceae</taxon>
        <taxon>Kribbella</taxon>
    </lineage>
</organism>
<proteinExistence type="predicted"/>
<dbReference type="GO" id="GO:0032259">
    <property type="term" value="P:methylation"/>
    <property type="evidence" value="ECO:0007669"/>
    <property type="project" value="UniProtKB-KW"/>
</dbReference>
<dbReference type="SUPFAM" id="SSF53335">
    <property type="entry name" value="S-adenosyl-L-methionine-dependent methyltransferases"/>
    <property type="match status" value="1"/>
</dbReference>
<dbReference type="EMBL" id="CP043661">
    <property type="protein sequence ID" value="QNE22755.1"/>
    <property type="molecule type" value="Genomic_DNA"/>
</dbReference>
<evidence type="ECO:0000259" key="1">
    <source>
        <dbReference type="Pfam" id="PF08241"/>
    </source>
</evidence>